<dbReference type="Gene3D" id="3.90.850.10">
    <property type="entry name" value="Fumarylacetoacetase-like, C-terminal domain"/>
    <property type="match status" value="1"/>
</dbReference>
<sequence length="231" mass="25066">MSYIFNPAPTVSVPVLGTPLRFPVHRIYCVGRNYEDHAKEMGFTGREPPFFFMKPADALLVVNAGEIGTMPYPSLTKNLHHEIELVVAIGIGGKNIKAAEAKKHIYGYAVGLDMTRRDLQNEMKKQGRPWCIGKGFDKSAPIGPISPVTVAGDIAHADIYLQVNGQDRQHSNVSRLIWSIEETIEHLSAAWELQPGDLIYTGTPEGVGAVVTGDTMLGAVAGLTSLTVKVS</sequence>
<dbReference type="Pfam" id="PF01557">
    <property type="entry name" value="FAA_hydrolase"/>
    <property type="match status" value="1"/>
</dbReference>
<proteinExistence type="predicted"/>
<evidence type="ECO:0000313" key="3">
    <source>
        <dbReference type="EMBL" id="OIQ73886.1"/>
    </source>
</evidence>
<evidence type="ECO:0000259" key="2">
    <source>
        <dbReference type="Pfam" id="PF01557"/>
    </source>
</evidence>
<reference evidence="3" key="1">
    <citation type="submission" date="2016-10" db="EMBL/GenBank/DDBJ databases">
        <title>Sequence of Gallionella enrichment culture.</title>
        <authorList>
            <person name="Poehlein A."/>
            <person name="Muehling M."/>
            <person name="Daniel R."/>
        </authorList>
    </citation>
    <scope>NUCLEOTIDE SEQUENCE</scope>
</reference>
<dbReference type="GO" id="GO:0046872">
    <property type="term" value="F:metal ion binding"/>
    <property type="evidence" value="ECO:0007669"/>
    <property type="project" value="UniProtKB-KW"/>
</dbReference>
<dbReference type="GO" id="GO:0034545">
    <property type="term" value="F:fumarylpyruvate hydrolase activity"/>
    <property type="evidence" value="ECO:0007669"/>
    <property type="project" value="UniProtKB-EC"/>
</dbReference>
<dbReference type="AlphaFoldDB" id="A0A1J5PQM0"/>
<dbReference type="EC" id="3.7.1.20" evidence="3"/>
<accession>A0A1J5PQM0</accession>
<organism evidence="3">
    <name type="scientific">mine drainage metagenome</name>
    <dbReference type="NCBI Taxonomy" id="410659"/>
    <lineage>
        <taxon>unclassified sequences</taxon>
        <taxon>metagenomes</taxon>
        <taxon>ecological metagenomes</taxon>
    </lineage>
</organism>
<dbReference type="PANTHER" id="PTHR11820">
    <property type="entry name" value="ACYLPYRUVASE"/>
    <property type="match status" value="1"/>
</dbReference>
<keyword evidence="1" id="KW-0479">Metal-binding</keyword>
<name>A0A1J5PQM0_9ZZZZ</name>
<dbReference type="EMBL" id="MLJW01002702">
    <property type="protein sequence ID" value="OIQ73886.1"/>
    <property type="molecule type" value="Genomic_DNA"/>
</dbReference>
<keyword evidence="3" id="KW-0670">Pyruvate</keyword>
<dbReference type="InterPro" id="IPR036663">
    <property type="entry name" value="Fumarylacetoacetase_C_sf"/>
</dbReference>
<dbReference type="SUPFAM" id="SSF56529">
    <property type="entry name" value="FAH"/>
    <property type="match status" value="1"/>
</dbReference>
<feature type="domain" description="Fumarylacetoacetase-like C-terminal" evidence="2">
    <location>
        <begin position="27"/>
        <end position="230"/>
    </location>
</feature>
<protein>
    <submittedName>
        <fullName evidence="3">Fumarylpyruvate hydrolase</fullName>
        <ecNumber evidence="3">3.7.1.20</ecNumber>
    </submittedName>
</protein>
<dbReference type="GO" id="GO:0018773">
    <property type="term" value="F:acetylpyruvate hydrolase activity"/>
    <property type="evidence" value="ECO:0007669"/>
    <property type="project" value="TreeGrafter"/>
</dbReference>
<dbReference type="InterPro" id="IPR011234">
    <property type="entry name" value="Fumarylacetoacetase-like_C"/>
</dbReference>
<comment type="caution">
    <text evidence="3">The sequence shown here is derived from an EMBL/GenBank/DDBJ whole genome shotgun (WGS) entry which is preliminary data.</text>
</comment>
<evidence type="ECO:0000256" key="1">
    <source>
        <dbReference type="ARBA" id="ARBA00022723"/>
    </source>
</evidence>
<keyword evidence="3" id="KW-0378">Hydrolase</keyword>
<gene>
    <name evidence="3" type="primary">nagK_10</name>
    <name evidence="3" type="ORF">GALL_444710</name>
</gene>
<dbReference type="PANTHER" id="PTHR11820:SF90">
    <property type="entry name" value="FLUTATHIONE S-TRANSFERASE"/>
    <property type="match status" value="1"/>
</dbReference>